<evidence type="ECO:0000256" key="7">
    <source>
        <dbReference type="ARBA" id="ARBA00023136"/>
    </source>
</evidence>
<dbReference type="PANTHER" id="PTHR24028:SF146">
    <property type="entry name" value="CADHERIN 96CB, ISOFORM D-RELATED"/>
    <property type="match status" value="1"/>
</dbReference>
<feature type="domain" description="Cadherin" evidence="12">
    <location>
        <begin position="262"/>
        <end position="369"/>
    </location>
</feature>
<comment type="subcellular location">
    <subcellularLocation>
        <location evidence="1">Membrane</location>
        <topology evidence="1">Single-pass membrane protein</topology>
    </subcellularLocation>
</comment>
<evidence type="ECO:0000256" key="4">
    <source>
        <dbReference type="ARBA" id="ARBA00022837"/>
    </source>
</evidence>
<feature type="region of interest" description="Disordered" evidence="10">
    <location>
        <begin position="1044"/>
        <end position="1108"/>
    </location>
</feature>
<feature type="compositionally biased region" description="Acidic residues" evidence="10">
    <location>
        <begin position="975"/>
        <end position="985"/>
    </location>
</feature>
<dbReference type="GO" id="GO:0007156">
    <property type="term" value="P:homophilic cell adhesion via plasma membrane adhesion molecules"/>
    <property type="evidence" value="ECO:0007669"/>
    <property type="project" value="InterPro"/>
</dbReference>
<feature type="region of interest" description="Disordered" evidence="10">
    <location>
        <begin position="871"/>
        <end position="892"/>
    </location>
</feature>
<evidence type="ECO:0000256" key="1">
    <source>
        <dbReference type="ARBA" id="ARBA00004167"/>
    </source>
</evidence>
<feature type="transmembrane region" description="Helical" evidence="11">
    <location>
        <begin position="807"/>
        <end position="831"/>
    </location>
</feature>
<dbReference type="GO" id="GO:0005509">
    <property type="term" value="F:calcium ion binding"/>
    <property type="evidence" value="ECO:0007669"/>
    <property type="project" value="UniProtKB-UniRule"/>
</dbReference>
<dbReference type="InterPro" id="IPR002126">
    <property type="entry name" value="Cadherin-like_dom"/>
</dbReference>
<dbReference type="InterPro" id="IPR015919">
    <property type="entry name" value="Cadherin-like_sf"/>
</dbReference>
<proteinExistence type="predicted"/>
<feature type="compositionally biased region" description="Low complexity" evidence="10">
    <location>
        <begin position="1212"/>
        <end position="1223"/>
    </location>
</feature>
<evidence type="ECO:0000256" key="2">
    <source>
        <dbReference type="ARBA" id="ARBA00022692"/>
    </source>
</evidence>
<evidence type="ECO:0000256" key="9">
    <source>
        <dbReference type="PROSITE-ProRule" id="PRU00043"/>
    </source>
</evidence>
<feature type="domain" description="Cadherin" evidence="12">
    <location>
        <begin position="583"/>
        <end position="688"/>
    </location>
</feature>
<evidence type="ECO:0000313" key="13">
    <source>
        <dbReference type="EMBL" id="CAG5134613.1"/>
    </source>
</evidence>
<keyword evidence="8" id="KW-0325">Glycoprotein</keyword>
<dbReference type="PANTHER" id="PTHR24028">
    <property type="entry name" value="CADHERIN-87A"/>
    <property type="match status" value="1"/>
</dbReference>
<feature type="domain" description="Cadherin" evidence="12">
    <location>
        <begin position="710"/>
        <end position="805"/>
    </location>
</feature>
<sequence>MQPSSLNISLRKQRGHIFTIYLLIWILVFRFTLVSPQSMEIRKTIKEELLPGFVIASLATEPEFVKIVSNATDATNKDSSFGGNLQFSILTSGNPNSQFFNVDPTTGVVSLKKIIDREQVCSFKDECYLSFEVAARSIYGIFFLLVDFVIVITDINDNPPEFTQPHRSFQLPTAFDRDTGFRNGVSEYRILNGPPLFGLKVREAGFNSSEVFLTLEKSFTIEAAAAYKVLVGAVDGGLPQLTGTLTVEIHVSDINDNFPVFEHSMYFRKIPEDTSNDQIIEQVKATDADVGPNGELRYSFSALQPPDDLSYFRIDALTGEIFLTKSIESRTGDDIDLVVEARDRGHPPKVSRTRVRILVEDTINSMPDIIIDTLGGSKGTAEVSEYAEVGKVVAYFSVRDPDSGENGETSCKLNAKEFGLVKLEDSGKYKVVLQARLDREQADRYIVTVSCSDNGFPSLLTRADLTVIVQDENDQKPVFSQRTYEATIFENNTAGVFITQVSAKDADIGKNAEIWYEIIGANKQYFDINEAGKVFAKTPLDREYSEKIVATVVATDRGTPPLSSSATVILTLKDINDMRPEFSQMIYTFEVEEQQSVGRFVGIVSASDKDIGVNQNITYHFPIPGSENSNFLIGINDGVIKTNVVLDRERQDFYEFPVIAVDKGVPSLTGTATIIIKVLDINDNDPYFLYPVPQNNTLFIPHTFDDQRTIVSILAYDKDAGRNSEIIYSVSTVNSTAIFDVNPTSGALSVTRRLTAKEVGMYTLMLMASDQGSDQERSTQTPLYIEVFFDNATLFSAVGAAGPSKEVITAAVVIGVTILVSIIVCMTVICIRRHKAKTKYNGGVPNSASTSSTTKLQGGYYVAPGVRGSSSSFNGKHGEGTDNGSAAQDQDGIRTSNPYVVFLQPRTGAEAASEIIEISRNGLNDTMNTLDLDQTDDGQFSTFRSHDDIFAPGFRKGSLNKQKLDNSLAKRSNDTFDDTSCDESTSDSGRGGSDVDVHAAAAAAAAKHDKVRAQAATPISVKSGISHRLSPLLQKERTFATFRGDSPSSFKFDSDSDTLTRHHQKSRVSPMPLISSEAYKDPVRYEPGPSSAFSNQAEQPNGGDANSELMSAVRPPLRPLNLSGIFNSANGNNYQARTSNRLPNRIIQQPMFTPPPTHPRHDSVSDHSDGGGSNPNSLTRRNHIPRLPLYPGIELTHPVFGVPNRDSISAFSNSSFTSSNSNILDPIQDHGDLQSYYNSHPRPSELDHNSLDRRISSGIGAPRDNSSFQNSVTHSSSMNNCDDLANDIHDPRPVSMDVDFLLPPYPEVDEDDEDSTNGQSGFHGFNSQGDVEKALISRTKSDSSA</sequence>
<keyword evidence="5" id="KW-0130">Cell adhesion</keyword>
<name>A0A8S3ZY57_9EUPU</name>
<dbReference type="PROSITE" id="PS00232">
    <property type="entry name" value="CADHERIN_1"/>
    <property type="match status" value="2"/>
</dbReference>
<evidence type="ECO:0000313" key="14">
    <source>
        <dbReference type="Proteomes" id="UP000678393"/>
    </source>
</evidence>
<feature type="compositionally biased region" description="Basic and acidic residues" evidence="10">
    <location>
        <begin position="1159"/>
        <end position="1169"/>
    </location>
</feature>
<dbReference type="PRINTS" id="PR00205">
    <property type="entry name" value="CADHERIN"/>
</dbReference>
<evidence type="ECO:0000256" key="8">
    <source>
        <dbReference type="ARBA" id="ARBA00023180"/>
    </source>
</evidence>
<feature type="compositionally biased region" description="Polar residues" evidence="10">
    <location>
        <begin position="1316"/>
        <end position="1329"/>
    </location>
</feature>
<dbReference type="PROSITE" id="PS50268">
    <property type="entry name" value="CADHERIN_2"/>
    <property type="match status" value="7"/>
</dbReference>
<feature type="compositionally biased region" description="Polar residues" evidence="10">
    <location>
        <begin position="1264"/>
        <end position="1280"/>
    </location>
</feature>
<feature type="transmembrane region" description="Helical" evidence="11">
    <location>
        <begin position="133"/>
        <end position="152"/>
    </location>
</feature>
<dbReference type="EMBL" id="CAJHNH020007401">
    <property type="protein sequence ID" value="CAG5134613.1"/>
    <property type="molecule type" value="Genomic_DNA"/>
</dbReference>
<evidence type="ECO:0000256" key="3">
    <source>
        <dbReference type="ARBA" id="ARBA00022737"/>
    </source>
</evidence>
<dbReference type="FunFam" id="2.60.40.60:FF:000020">
    <property type="entry name" value="Dachsous cadherin-related 1b"/>
    <property type="match status" value="2"/>
</dbReference>
<dbReference type="Pfam" id="PF08266">
    <property type="entry name" value="Cadherin_2"/>
    <property type="match status" value="1"/>
</dbReference>
<feature type="region of interest" description="Disordered" evidence="10">
    <location>
        <begin position="1147"/>
        <end position="1183"/>
    </location>
</feature>
<protein>
    <recommendedName>
        <fullName evidence="12">Cadherin domain-containing protein</fullName>
    </recommendedName>
</protein>
<dbReference type="Gene3D" id="2.60.40.60">
    <property type="entry name" value="Cadherins"/>
    <property type="match status" value="7"/>
</dbReference>
<feature type="domain" description="Cadherin" evidence="12">
    <location>
        <begin position="380"/>
        <end position="479"/>
    </location>
</feature>
<dbReference type="Proteomes" id="UP000678393">
    <property type="component" value="Unassembled WGS sequence"/>
</dbReference>
<dbReference type="InterPro" id="IPR020894">
    <property type="entry name" value="Cadherin_CS"/>
</dbReference>
<feature type="region of interest" description="Disordered" evidence="10">
    <location>
        <begin position="1212"/>
        <end position="1345"/>
    </location>
</feature>
<keyword evidence="14" id="KW-1185">Reference proteome</keyword>
<dbReference type="SMART" id="SM00112">
    <property type="entry name" value="CA"/>
    <property type="match status" value="7"/>
</dbReference>
<feature type="domain" description="Cadherin" evidence="12">
    <location>
        <begin position="173"/>
        <end position="261"/>
    </location>
</feature>
<evidence type="ECO:0000259" key="12">
    <source>
        <dbReference type="PROSITE" id="PS50268"/>
    </source>
</evidence>
<dbReference type="FunFam" id="2.60.40.60:FF:000080">
    <property type="entry name" value="FAT atypical cadherin 1"/>
    <property type="match status" value="1"/>
</dbReference>
<dbReference type="InterPro" id="IPR050174">
    <property type="entry name" value="Protocadherin/Cadherin-CA"/>
</dbReference>
<feature type="compositionally biased region" description="Polar residues" evidence="10">
    <location>
        <begin position="882"/>
        <end position="892"/>
    </location>
</feature>
<feature type="domain" description="Cadherin" evidence="12">
    <location>
        <begin position="480"/>
        <end position="582"/>
    </location>
</feature>
<evidence type="ECO:0000256" key="5">
    <source>
        <dbReference type="ARBA" id="ARBA00022889"/>
    </source>
</evidence>
<feature type="transmembrane region" description="Helical" evidence="11">
    <location>
        <begin position="15"/>
        <end position="33"/>
    </location>
</feature>
<dbReference type="FunFam" id="2.60.40.60:FF:000092">
    <property type="entry name" value="Protocadherin 8"/>
    <property type="match status" value="1"/>
</dbReference>
<feature type="domain" description="Cadherin" evidence="12">
    <location>
        <begin position="37"/>
        <end position="162"/>
    </location>
</feature>
<accession>A0A8S3ZY57</accession>
<evidence type="ECO:0000256" key="10">
    <source>
        <dbReference type="SAM" id="MobiDB-lite"/>
    </source>
</evidence>
<feature type="region of interest" description="Disordered" evidence="10">
    <location>
        <begin position="970"/>
        <end position="994"/>
    </location>
</feature>
<dbReference type="OrthoDB" id="6252479at2759"/>
<dbReference type="GO" id="GO:0005886">
    <property type="term" value="C:plasma membrane"/>
    <property type="evidence" value="ECO:0007669"/>
    <property type="project" value="InterPro"/>
</dbReference>
<evidence type="ECO:0000256" key="11">
    <source>
        <dbReference type="SAM" id="Phobius"/>
    </source>
</evidence>
<dbReference type="CDD" id="cd11304">
    <property type="entry name" value="Cadherin_repeat"/>
    <property type="match status" value="7"/>
</dbReference>
<dbReference type="Pfam" id="PF00028">
    <property type="entry name" value="Cadherin"/>
    <property type="match status" value="5"/>
</dbReference>
<keyword evidence="4 9" id="KW-0106">Calcium</keyword>
<keyword evidence="2 11" id="KW-0812">Transmembrane</keyword>
<feature type="compositionally biased region" description="Basic and acidic residues" evidence="10">
    <location>
        <begin position="1242"/>
        <end position="1255"/>
    </location>
</feature>
<dbReference type="InterPro" id="IPR013164">
    <property type="entry name" value="Cadherin_N"/>
</dbReference>
<comment type="caution">
    <text evidence="13">The sequence shown here is derived from an EMBL/GenBank/DDBJ whole genome shotgun (WGS) entry which is preliminary data.</text>
</comment>
<keyword evidence="3" id="KW-0677">Repeat</keyword>
<gene>
    <name evidence="13" type="ORF">CUNI_LOCUS20171</name>
</gene>
<keyword evidence="7 11" id="KW-0472">Membrane</keyword>
<organism evidence="13 14">
    <name type="scientific">Candidula unifasciata</name>
    <dbReference type="NCBI Taxonomy" id="100452"/>
    <lineage>
        <taxon>Eukaryota</taxon>
        <taxon>Metazoa</taxon>
        <taxon>Spiralia</taxon>
        <taxon>Lophotrochozoa</taxon>
        <taxon>Mollusca</taxon>
        <taxon>Gastropoda</taxon>
        <taxon>Heterobranchia</taxon>
        <taxon>Euthyneura</taxon>
        <taxon>Panpulmonata</taxon>
        <taxon>Eupulmonata</taxon>
        <taxon>Stylommatophora</taxon>
        <taxon>Helicina</taxon>
        <taxon>Helicoidea</taxon>
        <taxon>Geomitridae</taxon>
        <taxon>Candidula</taxon>
    </lineage>
</organism>
<feature type="compositionally biased region" description="Basic and acidic residues" evidence="10">
    <location>
        <begin position="1330"/>
        <end position="1345"/>
    </location>
</feature>
<evidence type="ECO:0000256" key="6">
    <source>
        <dbReference type="ARBA" id="ARBA00022989"/>
    </source>
</evidence>
<dbReference type="SUPFAM" id="SSF49313">
    <property type="entry name" value="Cadherin-like"/>
    <property type="match status" value="7"/>
</dbReference>
<keyword evidence="6 11" id="KW-1133">Transmembrane helix</keyword>
<reference evidence="13" key="1">
    <citation type="submission" date="2021-04" db="EMBL/GenBank/DDBJ databases">
        <authorList>
            <consortium name="Molecular Ecology Group"/>
        </authorList>
    </citation>
    <scope>NUCLEOTIDE SEQUENCE</scope>
</reference>